<dbReference type="EMBL" id="HG994587">
    <property type="protein sequence ID" value="CAF3015730.1"/>
    <property type="molecule type" value="Genomic_DNA"/>
</dbReference>
<reference evidence="1" key="1">
    <citation type="submission" date="2021-02" db="EMBL/GenBank/DDBJ databases">
        <authorList>
            <person name="Bekaert M."/>
        </authorList>
    </citation>
    <scope>NUCLEOTIDE SEQUENCE</scope>
    <source>
        <strain evidence="1">IoA-00</strain>
    </source>
</reference>
<keyword evidence="2" id="KW-1185">Reference proteome</keyword>
<name>A0A7R8HDQ7_LEPSM</name>
<proteinExistence type="predicted"/>
<dbReference type="Proteomes" id="UP000675881">
    <property type="component" value="Chromosome 8"/>
</dbReference>
<evidence type="ECO:0000313" key="1">
    <source>
        <dbReference type="EMBL" id="CAF3015730.1"/>
    </source>
</evidence>
<organism evidence="1 2">
    <name type="scientific">Lepeophtheirus salmonis</name>
    <name type="common">Salmon louse</name>
    <name type="synonym">Caligus salmonis</name>
    <dbReference type="NCBI Taxonomy" id="72036"/>
    <lineage>
        <taxon>Eukaryota</taxon>
        <taxon>Metazoa</taxon>
        <taxon>Ecdysozoa</taxon>
        <taxon>Arthropoda</taxon>
        <taxon>Crustacea</taxon>
        <taxon>Multicrustacea</taxon>
        <taxon>Hexanauplia</taxon>
        <taxon>Copepoda</taxon>
        <taxon>Siphonostomatoida</taxon>
        <taxon>Caligidae</taxon>
        <taxon>Lepeophtheirus</taxon>
    </lineage>
</organism>
<accession>A0A7R8HDQ7</accession>
<dbReference type="AlphaFoldDB" id="A0A7R8HDQ7"/>
<gene>
    <name evidence="1" type="ORF">LSAA_14486</name>
</gene>
<protein>
    <submittedName>
        <fullName evidence="1">(salmon louse) hypothetical protein</fullName>
    </submittedName>
</protein>
<evidence type="ECO:0000313" key="2">
    <source>
        <dbReference type="Proteomes" id="UP000675881"/>
    </source>
</evidence>
<sequence>MYSLKYSLKTKFEISTYEEKMKILALAPQSWNLVEIQAFFWLHRARKARYLEEKDGPLTGYQIKVRDGISEELINEVIVTYEDDENSRIMPSCKYHKCSMPKRRILCTVTELYIPQTLMLR</sequence>